<feature type="domain" description="Bacterial Ig-like" evidence="1">
    <location>
        <begin position="344"/>
        <end position="414"/>
    </location>
</feature>
<evidence type="ECO:0000313" key="3">
    <source>
        <dbReference type="Proteomes" id="UP000071979"/>
    </source>
</evidence>
<dbReference type="EMBL" id="LDSE01000029">
    <property type="protein sequence ID" value="KTS66911.1"/>
    <property type="molecule type" value="Genomic_DNA"/>
</dbReference>
<name>A0A8E1V722_9GAMM</name>
<dbReference type="RefSeq" id="WP_058776228.1">
    <property type="nucleotide sequence ID" value="NZ_LDSD01000013.1"/>
</dbReference>
<dbReference type="NCBIfam" id="NF033510">
    <property type="entry name" value="Ca_tandemer"/>
    <property type="match status" value="3"/>
</dbReference>
<dbReference type="Proteomes" id="UP000071979">
    <property type="component" value="Unassembled WGS sequence"/>
</dbReference>
<organism evidence="2 3">
    <name type="scientific">Pantoea dispersa</name>
    <dbReference type="NCBI Taxonomy" id="59814"/>
    <lineage>
        <taxon>Bacteria</taxon>
        <taxon>Pseudomonadati</taxon>
        <taxon>Pseudomonadota</taxon>
        <taxon>Gammaproteobacteria</taxon>
        <taxon>Enterobacterales</taxon>
        <taxon>Erwiniaceae</taxon>
        <taxon>Pantoea</taxon>
    </lineage>
</organism>
<proteinExistence type="predicted"/>
<feature type="domain" description="Bacterial Ig-like" evidence="1">
    <location>
        <begin position="125"/>
        <end position="210"/>
    </location>
</feature>
<dbReference type="AlphaFoldDB" id="A0A8E1V722"/>
<protein>
    <recommendedName>
        <fullName evidence="1">Bacterial Ig-like domain-containing protein</fullName>
    </recommendedName>
</protein>
<evidence type="ECO:0000259" key="1">
    <source>
        <dbReference type="Pfam" id="PF19077"/>
    </source>
</evidence>
<sequence length="751" mass="83178">MLFSDTSASSSHPVLSPPVVIVAERGWYNDPQKRWQGTVQTPDAVEVIVTVNGGNPLRVPVINGHFEWMPPQPMADGEYQLTFTAVDAAGNHSAPTRVDYNIDTHPPARPIIEAIEDHVAGGVEDGNSIRRNGYTNDDQPVVRGQVEANALVYLYNGNQLLASVRADAQGNWQAQLDLPQDGTYNLTAQAEDRADNRSQPSPKWTFHLDTLTPETPTFSYYDDNRGLYQGQFGRGKPTDDVRPELHGEAEPGSVVRIQYAAPGGKWVVGGTATVDSSGHWHWTPPQDLLPDGDWRFRSRSSDKAGNVSQWSDSWTLTIDTRINTPAILQAIDDVGTIQPVLPGQTTDDKRLDFSGQAEPYSQVTLYQNGVAAGSATVGADGRWQITPDRDMQPGSNNFTVKAVDLAGNISNYAPNWAINYDSGVKHSSGEENWNCRANTSWQTGRVYQYGGLKVTELKHGTSNNCFYTGIMNRPDGYESKAIEMLDHSVVQFDFGATNYVEFNYGYLHNCDTYVDIFSPSGELLGREYLQPGGASRSEQGLNTFSWQAPAGQQIGYIDVHSGEDPDTYKKVLCWNVLVKRDVGWIIDTVRWGKDESLIQHHTLPETQEQEGAQLHLNDVQQWLAAHSGQPLQGFSALVLEGEHQQLDYQQLTQHISGLQHIDLTGSGDNLLQLDAQQLLQQAQQDVLLPERTRSWLIDGDAGDVVQLSDSTQFYQQWQQQGTQQSGGKVWQVFESLDHSATLLINNEVMVA</sequence>
<comment type="caution">
    <text evidence="2">The sequence shown here is derived from an EMBL/GenBank/DDBJ whole genome shotgun (WGS) entry which is preliminary data.</text>
</comment>
<reference evidence="2 3" key="1">
    <citation type="journal article" date="2016" name="Front. Microbiol.">
        <title>Genomic Resource of Rice Seed Associated Bacteria.</title>
        <authorList>
            <person name="Midha S."/>
            <person name="Bansal K."/>
            <person name="Sharma S."/>
            <person name="Kumar N."/>
            <person name="Patil P.P."/>
            <person name="Chaudhry V."/>
            <person name="Patil P.B."/>
        </authorList>
    </citation>
    <scope>NUCLEOTIDE SEQUENCE [LARGE SCALE GENOMIC DNA]</scope>
    <source>
        <strain evidence="2 3">SA3</strain>
    </source>
</reference>
<dbReference type="InterPro" id="IPR013783">
    <property type="entry name" value="Ig-like_fold"/>
</dbReference>
<dbReference type="Pfam" id="PF19077">
    <property type="entry name" value="Big_13"/>
    <property type="match status" value="4"/>
</dbReference>
<evidence type="ECO:0000313" key="2">
    <source>
        <dbReference type="EMBL" id="KTS66911.1"/>
    </source>
</evidence>
<gene>
    <name evidence="2" type="ORF">SA3R_15515</name>
</gene>
<dbReference type="Gene3D" id="2.60.40.10">
    <property type="entry name" value="Immunoglobulins"/>
    <property type="match status" value="4"/>
</dbReference>
<feature type="domain" description="Bacterial Ig-like" evidence="1">
    <location>
        <begin position="29"/>
        <end position="104"/>
    </location>
</feature>
<feature type="domain" description="Bacterial Ig-like" evidence="1">
    <location>
        <begin position="238"/>
        <end position="320"/>
    </location>
</feature>
<accession>A0A8E1V722</accession>
<dbReference type="InterPro" id="IPR044016">
    <property type="entry name" value="Big_13"/>
</dbReference>